<dbReference type="InterPro" id="IPR030395">
    <property type="entry name" value="GP_PDE_dom"/>
</dbReference>
<evidence type="ECO:0000313" key="3">
    <source>
        <dbReference type="Proteomes" id="UP000249066"/>
    </source>
</evidence>
<accession>A0A2W5A7Y9</accession>
<dbReference type="Gene3D" id="3.20.20.190">
    <property type="entry name" value="Phosphatidylinositol (PI) phosphodiesterase"/>
    <property type="match status" value="1"/>
</dbReference>
<organism evidence="2 3">
    <name type="scientific">Sphingomonas sanxanigenens</name>
    <dbReference type="NCBI Taxonomy" id="397260"/>
    <lineage>
        <taxon>Bacteria</taxon>
        <taxon>Pseudomonadati</taxon>
        <taxon>Pseudomonadota</taxon>
        <taxon>Alphaproteobacteria</taxon>
        <taxon>Sphingomonadales</taxon>
        <taxon>Sphingomonadaceae</taxon>
        <taxon>Sphingomonas</taxon>
    </lineage>
</organism>
<protein>
    <submittedName>
        <fullName evidence="2">Glycerophosphodiester phosphodiesterase</fullName>
    </submittedName>
</protein>
<evidence type="ECO:0000313" key="2">
    <source>
        <dbReference type="EMBL" id="PZO90453.1"/>
    </source>
</evidence>
<dbReference type="AlphaFoldDB" id="A0A2W5A7Y9"/>
<sequence>MPSSPYATPDPARIAFLTAQPFAHRGLHGQGIVENSRAAWAGAIALGHGIECDVQASADGVAFVFHDYDLKRLTGREGRLASLMSGELDGVRLSGSEETIPRLAEMLALVGGRAPLLIEIKADHVRIAPLCLSVLHALEAYAGPAAIMSFNPLVGRWFARHAARVTRGLVVTEEGRKGLRGALVRRLALWQAKPDFLAYDVRDLPSGFASLWRGRGMPLLTWTVRSDAAAGVAALYADQPIYERP</sequence>
<dbReference type="GO" id="GO:0008081">
    <property type="term" value="F:phosphoric diester hydrolase activity"/>
    <property type="evidence" value="ECO:0007669"/>
    <property type="project" value="InterPro"/>
</dbReference>
<reference evidence="2 3" key="1">
    <citation type="submission" date="2017-08" db="EMBL/GenBank/DDBJ databases">
        <title>Infants hospitalized years apart are colonized by the same room-sourced microbial strains.</title>
        <authorList>
            <person name="Brooks B."/>
            <person name="Olm M.R."/>
            <person name="Firek B.A."/>
            <person name="Baker R."/>
            <person name="Thomas B.C."/>
            <person name="Morowitz M.J."/>
            <person name="Banfield J.F."/>
        </authorList>
    </citation>
    <scope>NUCLEOTIDE SEQUENCE [LARGE SCALE GENOMIC DNA]</scope>
    <source>
        <strain evidence="2">S2_018_000_R2_101</strain>
    </source>
</reference>
<dbReference type="EMBL" id="QFNN01000028">
    <property type="protein sequence ID" value="PZO90453.1"/>
    <property type="molecule type" value="Genomic_DNA"/>
</dbReference>
<evidence type="ECO:0000259" key="1">
    <source>
        <dbReference type="PROSITE" id="PS51704"/>
    </source>
</evidence>
<dbReference type="PANTHER" id="PTHR46211:SF1">
    <property type="entry name" value="GLYCEROPHOSPHODIESTER PHOSPHODIESTERASE, CYTOPLASMIC"/>
    <property type="match status" value="1"/>
</dbReference>
<dbReference type="Pfam" id="PF03009">
    <property type="entry name" value="GDPD"/>
    <property type="match status" value="1"/>
</dbReference>
<dbReference type="SUPFAM" id="SSF51695">
    <property type="entry name" value="PLC-like phosphodiesterases"/>
    <property type="match status" value="1"/>
</dbReference>
<dbReference type="PROSITE" id="PS51704">
    <property type="entry name" value="GP_PDE"/>
    <property type="match status" value="1"/>
</dbReference>
<gene>
    <name evidence="2" type="ORF">DI623_06855</name>
</gene>
<name>A0A2W5A7Y9_9SPHN</name>
<dbReference type="Proteomes" id="UP000249066">
    <property type="component" value="Unassembled WGS sequence"/>
</dbReference>
<dbReference type="InterPro" id="IPR017946">
    <property type="entry name" value="PLC-like_Pdiesterase_TIM-brl"/>
</dbReference>
<feature type="domain" description="GP-PDE" evidence="1">
    <location>
        <begin position="19"/>
        <end position="245"/>
    </location>
</feature>
<comment type="caution">
    <text evidence="2">The sequence shown here is derived from an EMBL/GenBank/DDBJ whole genome shotgun (WGS) entry which is preliminary data.</text>
</comment>
<proteinExistence type="predicted"/>
<dbReference type="GO" id="GO:0006629">
    <property type="term" value="P:lipid metabolic process"/>
    <property type="evidence" value="ECO:0007669"/>
    <property type="project" value="InterPro"/>
</dbReference>
<dbReference type="PANTHER" id="PTHR46211">
    <property type="entry name" value="GLYCEROPHOSPHORYL DIESTER PHOSPHODIESTERASE"/>
    <property type="match status" value="1"/>
</dbReference>